<keyword evidence="1" id="KW-1133">Transmembrane helix</keyword>
<sequence length="136" mass="14774">MRLLFQIVSQVVLSAIALVVAHFALPGFELHIGGFLTAVAVFAVAHAVLGPFVLNIAQRYAAPLAGGVGLVATLLALWVATLFKGGIEIRGVETWVLAPIIVWVITALGGWIFMAFVIEKRLKRRETEKAMNRVKR</sequence>
<comment type="caution">
    <text evidence="2">The sequence shown here is derived from an EMBL/GenBank/DDBJ whole genome shotgun (WGS) entry which is preliminary data.</text>
</comment>
<reference evidence="2" key="1">
    <citation type="submission" date="2021-03" db="EMBL/GenBank/DDBJ databases">
        <title>Leucobacter chromiisoli sp. nov., isolated from chromium-containing soil of chemical plant.</title>
        <authorList>
            <person name="Xu Z."/>
        </authorList>
    </citation>
    <scope>NUCLEOTIDE SEQUENCE</scope>
    <source>
        <strain evidence="2">A2</strain>
    </source>
</reference>
<gene>
    <name evidence="2" type="ORF">J4H91_03250</name>
</gene>
<dbReference type="Pfam" id="PF04020">
    <property type="entry name" value="Phage_holin_4_2"/>
    <property type="match status" value="1"/>
</dbReference>
<protein>
    <submittedName>
        <fullName evidence="2">Phage holin family protein</fullName>
    </submittedName>
</protein>
<keyword evidence="1" id="KW-0812">Transmembrane</keyword>
<evidence type="ECO:0000313" key="3">
    <source>
        <dbReference type="Proteomes" id="UP000664398"/>
    </source>
</evidence>
<dbReference type="RefSeq" id="WP_208044822.1">
    <property type="nucleotide sequence ID" value="NZ_JAGDYL010000004.1"/>
</dbReference>
<proteinExistence type="predicted"/>
<feature type="transmembrane region" description="Helical" evidence="1">
    <location>
        <begin position="61"/>
        <end position="83"/>
    </location>
</feature>
<organism evidence="2 3">
    <name type="scientific">Leucobacter ruminantium</name>
    <dbReference type="NCBI Taxonomy" id="1289170"/>
    <lineage>
        <taxon>Bacteria</taxon>
        <taxon>Bacillati</taxon>
        <taxon>Actinomycetota</taxon>
        <taxon>Actinomycetes</taxon>
        <taxon>Micrococcales</taxon>
        <taxon>Microbacteriaceae</taxon>
        <taxon>Leucobacter</taxon>
    </lineage>
</organism>
<dbReference type="EMBL" id="JAGDYL010000004">
    <property type="protein sequence ID" value="MBO1804333.1"/>
    <property type="molecule type" value="Genomic_DNA"/>
</dbReference>
<accession>A0A939LW98</accession>
<dbReference type="InterPro" id="IPR007165">
    <property type="entry name" value="Phage_holin_4_2"/>
</dbReference>
<keyword evidence="3" id="KW-1185">Reference proteome</keyword>
<name>A0A939LW98_9MICO</name>
<evidence type="ECO:0000313" key="2">
    <source>
        <dbReference type="EMBL" id="MBO1804333.1"/>
    </source>
</evidence>
<dbReference type="AlphaFoldDB" id="A0A939LW98"/>
<keyword evidence="1" id="KW-0472">Membrane</keyword>
<feature type="transmembrane region" description="Helical" evidence="1">
    <location>
        <begin position="31"/>
        <end position="54"/>
    </location>
</feature>
<feature type="transmembrane region" description="Helical" evidence="1">
    <location>
        <begin position="95"/>
        <end position="118"/>
    </location>
</feature>
<evidence type="ECO:0000256" key="1">
    <source>
        <dbReference type="SAM" id="Phobius"/>
    </source>
</evidence>
<dbReference type="Proteomes" id="UP000664398">
    <property type="component" value="Unassembled WGS sequence"/>
</dbReference>